<comment type="similarity">
    <text evidence="1">Belongs to the myoviridae tail sheath protein family.</text>
</comment>
<dbReference type="InterPro" id="IPR035089">
    <property type="entry name" value="Phage_sheath_subtilisin"/>
</dbReference>
<gene>
    <name evidence="4" type="ORF">BamMEX5DRAFT_2671</name>
</gene>
<proteinExistence type="inferred from homology"/>
<dbReference type="PANTHER" id="PTHR35861">
    <property type="match status" value="1"/>
</dbReference>
<sequence length="544" mass="59187">MGDYLTPGVYVEEKGALTLGIQAGETAVPVFVGHFDPVAGGVVPPPVRCVRVDSWLDFSLQFRTDASESFHIDLKNKDSPELHGTYLGSYSVRLFLENGGGRCYVLPLNEFSDQRIAEIGPAVEQCPDITLLCWCEHRSAEDERKILAALGQLTGAGSRGMQGRFLLADATRRGSDIEVSPVSDHRHAAAYFPALRTTYRFAESTDRVQVKNCTVAGKPLGTIGAIRECCEGNYSMLTAAADKVAAAASSVENQLQGAGEVGLLHSCLASLAKLKNISFLRSGDDAVKEPCQALLKIIGNVSDEKRAQFGLAFLEGVLNEYVDCKTAIDKCPDIRSVIRAAEQPVILRASVAIAGVYARTDRERGVWKAPANVELSGVAGLVSVNPDTGRIDEIRVDDALNDQLIKGGVNAVRFFSGRGYVVWGARTLVNSAETAWRYIPVRRLFDAVERDVQDAMRVAVFEPNNQPTWTSVRTVVGQYLYRLWERGALMGATPEQAYFVRVGLAETMTAEDIESGRLIVKIGLAAVRPAEYIILQLTQDMVAI</sequence>
<evidence type="ECO:0000313" key="4">
    <source>
        <dbReference type="EMBL" id="EDT41553.1"/>
    </source>
</evidence>
<dbReference type="PATRIC" id="fig|396597.7.peg.5414"/>
<name>B1T4F5_9BURK</name>
<organism evidence="4 5">
    <name type="scientific">Burkholderia ambifaria MEX-5</name>
    <dbReference type="NCBI Taxonomy" id="396597"/>
    <lineage>
        <taxon>Bacteria</taxon>
        <taxon>Pseudomonadati</taxon>
        <taxon>Pseudomonadota</taxon>
        <taxon>Betaproteobacteria</taxon>
        <taxon>Burkholderiales</taxon>
        <taxon>Burkholderiaceae</taxon>
        <taxon>Burkholderia</taxon>
        <taxon>Burkholderia cepacia complex</taxon>
    </lineage>
</organism>
<dbReference type="AlphaFoldDB" id="B1T4F5"/>
<dbReference type="Proteomes" id="UP000004814">
    <property type="component" value="Unassembled WGS sequence"/>
</dbReference>
<evidence type="ECO:0000313" key="5">
    <source>
        <dbReference type="Proteomes" id="UP000004814"/>
    </source>
</evidence>
<dbReference type="InterPro" id="IPR052042">
    <property type="entry name" value="Tail_sheath_structural"/>
</dbReference>
<dbReference type="EMBL" id="ABLK01000071">
    <property type="protein sequence ID" value="EDT41553.1"/>
    <property type="molecule type" value="Genomic_DNA"/>
</dbReference>
<feature type="domain" description="Tail sheath protein C-terminal" evidence="3">
    <location>
        <begin position="433"/>
        <end position="537"/>
    </location>
</feature>
<accession>B1T4F5</accession>
<dbReference type="Pfam" id="PF04984">
    <property type="entry name" value="Phage_sheath_1"/>
    <property type="match status" value="1"/>
</dbReference>
<feature type="domain" description="Tail sheath protein subtilisin-like" evidence="2">
    <location>
        <begin position="346"/>
        <end position="428"/>
    </location>
</feature>
<protein>
    <submittedName>
        <fullName evidence="4">Phage tail sheath protein FI-like protein</fullName>
    </submittedName>
</protein>
<evidence type="ECO:0000259" key="3">
    <source>
        <dbReference type="Pfam" id="PF17482"/>
    </source>
</evidence>
<evidence type="ECO:0000259" key="2">
    <source>
        <dbReference type="Pfam" id="PF04984"/>
    </source>
</evidence>
<dbReference type="RefSeq" id="WP_006758606.1">
    <property type="nucleotide sequence ID" value="NZ_ABLK01000071.1"/>
</dbReference>
<reference evidence="4 5" key="1">
    <citation type="submission" date="2008-03" db="EMBL/GenBank/DDBJ databases">
        <title>Sequencing of the draft genome and assembly of Burkholderia ambifaria MEX-5.</title>
        <authorList>
            <consortium name="US DOE Joint Genome Institute (JGI-PGF)"/>
            <person name="Copeland A."/>
            <person name="Lucas S."/>
            <person name="Lapidus A."/>
            <person name="Glavina del Rio T."/>
            <person name="Dalin E."/>
            <person name="Tice H."/>
            <person name="Bruce D."/>
            <person name="Goodwin L."/>
            <person name="Pitluck S."/>
            <person name="Larimer F."/>
            <person name="Land M.L."/>
            <person name="Hauser L."/>
            <person name="Tiedje J."/>
            <person name="Richardson P."/>
        </authorList>
    </citation>
    <scope>NUCLEOTIDE SEQUENCE [LARGE SCALE GENOMIC DNA]</scope>
    <source>
        <strain evidence="4 5">MEX-5</strain>
    </source>
</reference>
<evidence type="ECO:0000256" key="1">
    <source>
        <dbReference type="ARBA" id="ARBA00008005"/>
    </source>
</evidence>
<comment type="caution">
    <text evidence="4">The sequence shown here is derived from an EMBL/GenBank/DDBJ whole genome shotgun (WGS) entry which is preliminary data.</text>
</comment>
<dbReference type="Pfam" id="PF17482">
    <property type="entry name" value="Phage_sheath_1C"/>
    <property type="match status" value="1"/>
</dbReference>
<dbReference type="PANTHER" id="PTHR35861:SF1">
    <property type="entry name" value="PHAGE TAIL SHEATH PROTEIN"/>
    <property type="match status" value="1"/>
</dbReference>
<dbReference type="Gene3D" id="3.40.50.11780">
    <property type="match status" value="1"/>
</dbReference>
<dbReference type="InterPro" id="IPR020287">
    <property type="entry name" value="Tail_sheath_C"/>
</dbReference>